<evidence type="ECO:0000259" key="2">
    <source>
        <dbReference type="Pfam" id="PF13514"/>
    </source>
</evidence>
<dbReference type="SUPFAM" id="SSF52540">
    <property type="entry name" value="P-loop containing nucleoside triphosphate hydrolases"/>
    <property type="match status" value="1"/>
</dbReference>
<feature type="coiled-coil region" evidence="1">
    <location>
        <begin position="645"/>
        <end position="672"/>
    </location>
</feature>
<feature type="coiled-coil region" evidence="1">
    <location>
        <begin position="200"/>
        <end position="292"/>
    </location>
</feature>
<dbReference type="Proteomes" id="UP000002247">
    <property type="component" value="Chromosome"/>
</dbReference>
<proteinExistence type="predicted"/>
<dbReference type="STRING" id="640132.Srot_0675"/>
<evidence type="ECO:0000313" key="3">
    <source>
        <dbReference type="EMBL" id="ADG97157.1"/>
    </source>
</evidence>
<keyword evidence="4" id="KW-1185">Reference proteome</keyword>
<dbReference type="RefSeq" id="WP_013137613.1">
    <property type="nucleotide sequence ID" value="NC_014168.1"/>
</dbReference>
<dbReference type="HOGENOM" id="CLU_015046_1_0_11"/>
<dbReference type="InterPro" id="IPR027417">
    <property type="entry name" value="P-loop_NTPase"/>
</dbReference>
<dbReference type="Pfam" id="PF13514">
    <property type="entry name" value="AAA_27"/>
    <property type="match status" value="1"/>
</dbReference>
<dbReference type="OrthoDB" id="3177877at2"/>
<dbReference type="PANTHER" id="PTHR41259">
    <property type="entry name" value="DOUBLE-STRAND BREAK REPAIR RAD50 ATPASE, PUTATIVE-RELATED"/>
    <property type="match status" value="1"/>
</dbReference>
<dbReference type="KEGG" id="srt:Srot_0675"/>
<sequence length="811" mass="86571">MRLHRLVLSHYRGVRHREVVFAAQGATVVEGPNEAGKSSMVEALDLLFEVKDSSKTKQLRAIAPKGADAAPFVEAEVQSGPYRFVYAKQWLKKPSTVLTVLAPKREQLTGEAAHERAQSMLGSTVDLALWKALRMLQTARGQVEVDGCPALLKALDAAAGPVTLSGTETTLLAKIEAELRRYFTPGGKPTGELRAAQEHAAAAQARQVEARAALESVEADVARHEALSAQLKELSAEREEAAQALARARERCEAARGLATESDLAAQRAALAEAQAQAAAQAQAERERLIIEHEERVRALRDLVAQGERLVEGFAATAKSMVADRTAQRARAQAELARLQDLAEQASHAAKAQQRAKSALVSAIDPQLAKKAQEAARQAEVAEAQALAASAAVDIDFHAPQQVRINDEQVEAAAGSSLRRAVLDTLILTVPDVLTLRIAPGAQGEGVQVRLQQAREALAAALARAGSATAAEVEQRLAERAALHAELEQRTLALTALLGPRTHEEVEEQVRSLRAELAGAPDAEAEAQEWLQAKAREVQARESTAKAELEKAAERLGQAREHECDEALKERVLRCAASAEQGRNALAELRARAAEADLESARGAVAAAERADAALASRFDSVREDIAQAAGRLSVGARSGHQEACDAASTQLAHAQEELERVSERARAAKLLWETVSARRDAAQSRYAAPLEQAINKLGRSVFGDSFAVQLDGQLRVETRTLDGVTVDFDSLSEGAKEQLGMLVRLACANLVDPLAGAPVVIDDALGHSDPSRLAKMRETLAAATGQVIVLTCYPDRFAGVGATVRLSGKS</sequence>
<feature type="coiled-coil region" evidence="1">
    <location>
        <begin position="322"/>
        <end position="356"/>
    </location>
</feature>
<dbReference type="Gene3D" id="3.40.50.300">
    <property type="entry name" value="P-loop containing nucleotide triphosphate hydrolases"/>
    <property type="match status" value="2"/>
</dbReference>
<dbReference type="AlphaFoldDB" id="D6ZD93"/>
<keyword evidence="1" id="KW-0175">Coiled coil</keyword>
<evidence type="ECO:0000313" key="4">
    <source>
        <dbReference type="Proteomes" id="UP000002247"/>
    </source>
</evidence>
<gene>
    <name evidence="3" type="ordered locus">Srot_0675</name>
</gene>
<feature type="domain" description="YhaN AAA" evidence="2">
    <location>
        <begin position="1"/>
        <end position="56"/>
    </location>
</feature>
<dbReference type="EMBL" id="CP001958">
    <property type="protein sequence ID" value="ADG97157.1"/>
    <property type="molecule type" value="Genomic_DNA"/>
</dbReference>
<dbReference type="PANTHER" id="PTHR41259:SF1">
    <property type="entry name" value="DOUBLE-STRAND BREAK REPAIR RAD50 ATPASE, PUTATIVE-RELATED"/>
    <property type="match status" value="1"/>
</dbReference>
<protein>
    <recommendedName>
        <fullName evidence="2">YhaN AAA domain-containing protein</fullName>
    </recommendedName>
</protein>
<dbReference type="InterPro" id="IPR038734">
    <property type="entry name" value="YhaN_AAA"/>
</dbReference>
<dbReference type="eggNOG" id="COG0419">
    <property type="taxonomic scope" value="Bacteria"/>
</dbReference>
<reference evidence="3 4" key="1">
    <citation type="journal article" date="2010" name="Stand. Genomic Sci.">
        <title>Complete genome sequence of Segniliparus rotundus type strain (CDC 1076).</title>
        <authorList>
            <person name="Sikorski J."/>
            <person name="Lapidus A."/>
            <person name="Copeland A."/>
            <person name="Misra M."/>
            <person name="Glavina Del Rio T."/>
            <person name="Nolan M."/>
            <person name="Lucas S."/>
            <person name="Chen F."/>
            <person name="Tice H."/>
            <person name="Cheng J.F."/>
            <person name="Jando M."/>
            <person name="Schneider S."/>
            <person name="Bruce D."/>
            <person name="Goodwin L."/>
            <person name="Pitluck S."/>
            <person name="Liolios K."/>
            <person name="Mikhailova N."/>
            <person name="Pati A."/>
            <person name="Ivanova N."/>
            <person name="Mavromatis K."/>
            <person name="Chen A."/>
            <person name="Palaniappan K."/>
            <person name="Chertkov O."/>
            <person name="Land M."/>
            <person name="Hauser L."/>
            <person name="Chang Y.J."/>
            <person name="Jeffries C.D."/>
            <person name="Brettin T."/>
            <person name="Detter J.C."/>
            <person name="Han C."/>
            <person name="Rohde M."/>
            <person name="Goker M."/>
            <person name="Bristow J."/>
            <person name="Eisen J.A."/>
            <person name="Markowitz V."/>
            <person name="Hugenholtz P."/>
            <person name="Kyrpides N.C."/>
            <person name="Klenk H.P."/>
        </authorList>
    </citation>
    <scope>NUCLEOTIDE SEQUENCE [LARGE SCALE GENOMIC DNA]</scope>
    <source>
        <strain evidence="4">ATCC BAA-972 / CDC 1076 / CIP 108378 / DSM 44985 / JCM 13578</strain>
    </source>
</reference>
<feature type="coiled-coil region" evidence="1">
    <location>
        <begin position="579"/>
        <end position="611"/>
    </location>
</feature>
<name>D6ZD93_SEGRD</name>
<evidence type="ECO:0000256" key="1">
    <source>
        <dbReference type="SAM" id="Coils"/>
    </source>
</evidence>
<organism evidence="3 4">
    <name type="scientific">Segniliparus rotundus (strain ATCC BAA-972 / CDC 1076 / CIP 108378 / DSM 44985 / JCM 13578)</name>
    <dbReference type="NCBI Taxonomy" id="640132"/>
    <lineage>
        <taxon>Bacteria</taxon>
        <taxon>Bacillati</taxon>
        <taxon>Actinomycetota</taxon>
        <taxon>Actinomycetes</taxon>
        <taxon>Mycobacteriales</taxon>
        <taxon>Segniliparaceae</taxon>
        <taxon>Segniliparus</taxon>
    </lineage>
</organism>
<accession>D6ZD93</accession>